<dbReference type="EMBL" id="NHSJ01000028">
    <property type="protein sequence ID" value="PPQ33132.1"/>
    <property type="molecule type" value="Genomic_DNA"/>
</dbReference>
<organism evidence="3 4">
    <name type="scientific">Rhodoblastus sphagnicola</name>
    <dbReference type="NCBI Taxonomy" id="333368"/>
    <lineage>
        <taxon>Bacteria</taxon>
        <taxon>Pseudomonadati</taxon>
        <taxon>Pseudomonadota</taxon>
        <taxon>Alphaproteobacteria</taxon>
        <taxon>Hyphomicrobiales</taxon>
        <taxon>Rhodoblastaceae</taxon>
        <taxon>Rhodoblastus</taxon>
    </lineage>
</organism>
<keyword evidence="1" id="KW-0378">Hydrolase</keyword>
<evidence type="ECO:0008006" key="5">
    <source>
        <dbReference type="Google" id="ProtNLM"/>
    </source>
</evidence>
<dbReference type="Pfam" id="PF04185">
    <property type="entry name" value="Phosphoesterase"/>
    <property type="match status" value="1"/>
</dbReference>
<accession>A0A2S6NER1</accession>
<proteinExistence type="predicted"/>
<protein>
    <recommendedName>
        <fullName evidence="5">Phosphoesterase</fullName>
    </recommendedName>
</protein>
<sequence>MCDPAAGRDGRSRRALRLPGGRSDQCHLLRHQREGAHPRRERPGRPPSDYYQYLLTGGTGQASGVPDARVSYAGHNASALPNGPFQLTNANFPYDSYAASPVHRFFQMWQQLDCTVKAAKKNGDFGCQNDLYPWVETTVGAGSNGASQTVYANGPFTNLSTGEGSTAMGFYNVQQGDAPYLKTLADTYSMSDNFHQGVNGGAGANHIMLGFADAIYFENGQGKAATPPNNLVDPNAPGTPVSGSSALSEIENPDPMPGTNNFYSQDGYGGGSGSPTAVAPKASYGGGSYVNCADNTQPGVVPILDYLSALPNPAPSRCQKGHYYLVNNYNPGYFGDGSNAYIDANPNNFVFTVPPVTVKSIGDLLNDREVTWAYYGDQFNRYLADKYQQNWNSGDEYCNICNWAQYSTSIMTDADQRAAHLRDTTDLYAQIAEGTLPAVSYVKPSGLVDGHPASSKLNLFEGFTKKIVEAVKANRALWDETAIFVTFDEGGGYYDSGFVQPVDFFGDGPRIPFIAVSKYSRGGHLSHTYTDHASIVKFIEYNWDLGPITRRSRDNLPNPETSSANPYVPVNGPAIGDLVDPFRF</sequence>
<dbReference type="InterPro" id="IPR017850">
    <property type="entry name" value="Alkaline_phosphatase_core_sf"/>
</dbReference>
<comment type="caution">
    <text evidence="3">The sequence shown here is derived from an EMBL/GenBank/DDBJ whole genome shotgun (WGS) entry which is preliminary data.</text>
</comment>
<evidence type="ECO:0000256" key="1">
    <source>
        <dbReference type="ARBA" id="ARBA00022801"/>
    </source>
</evidence>
<feature type="region of interest" description="Disordered" evidence="2">
    <location>
        <begin position="1"/>
        <end position="23"/>
    </location>
</feature>
<evidence type="ECO:0000313" key="4">
    <source>
        <dbReference type="Proteomes" id="UP000239089"/>
    </source>
</evidence>
<dbReference type="OrthoDB" id="9770871at2"/>
<dbReference type="InterPro" id="IPR007312">
    <property type="entry name" value="Phosphoesterase"/>
</dbReference>
<dbReference type="GO" id="GO:0042578">
    <property type="term" value="F:phosphoric ester hydrolase activity"/>
    <property type="evidence" value="ECO:0007669"/>
    <property type="project" value="UniProtKB-ARBA"/>
</dbReference>
<dbReference type="Gene3D" id="3.40.720.10">
    <property type="entry name" value="Alkaline Phosphatase, subunit A"/>
    <property type="match status" value="2"/>
</dbReference>
<evidence type="ECO:0000256" key="2">
    <source>
        <dbReference type="SAM" id="MobiDB-lite"/>
    </source>
</evidence>
<dbReference type="AlphaFoldDB" id="A0A2S6NER1"/>
<keyword evidence="4" id="KW-1185">Reference proteome</keyword>
<feature type="compositionally biased region" description="Basic and acidic residues" evidence="2">
    <location>
        <begin position="1"/>
        <end position="12"/>
    </location>
</feature>
<dbReference type="PANTHER" id="PTHR31956:SF1">
    <property type="entry name" value="NON-SPECIFIC PHOSPHOLIPASE C1"/>
    <property type="match status" value="1"/>
</dbReference>
<reference evidence="3 4" key="1">
    <citation type="journal article" date="2018" name="Arch. Microbiol.">
        <title>New insights into the metabolic potential of the phototrophic purple bacterium Rhodopila globiformis DSM 161(T) from its draft genome sequence and evidence for a vanadium-dependent nitrogenase.</title>
        <authorList>
            <person name="Imhoff J.F."/>
            <person name="Rahn T."/>
            <person name="Kunzel S."/>
            <person name="Neulinger S.C."/>
        </authorList>
    </citation>
    <scope>NUCLEOTIDE SEQUENCE [LARGE SCALE GENOMIC DNA]</scope>
    <source>
        <strain evidence="3 4">DSM 16996</strain>
    </source>
</reference>
<name>A0A2S6NER1_9HYPH</name>
<dbReference type="PANTHER" id="PTHR31956">
    <property type="entry name" value="NON-SPECIFIC PHOSPHOLIPASE C4-RELATED"/>
    <property type="match status" value="1"/>
</dbReference>
<gene>
    <name evidence="3" type="ORF">CCR94_02905</name>
</gene>
<evidence type="ECO:0000313" key="3">
    <source>
        <dbReference type="EMBL" id="PPQ33132.1"/>
    </source>
</evidence>
<dbReference type="Proteomes" id="UP000239089">
    <property type="component" value="Unassembled WGS sequence"/>
</dbReference>